<dbReference type="AlphaFoldDB" id="B3Y5L6"/>
<accession>B3Y5L6</accession>
<dbReference type="EMBL" id="AB444247">
    <property type="protein sequence ID" value="BAG55373.1"/>
    <property type="molecule type" value="mRNA"/>
</dbReference>
<protein>
    <submittedName>
        <fullName evidence="1">Uncharacterized protein</fullName>
    </submittedName>
</protein>
<proteinExistence type="evidence at transcript level"/>
<sequence length="81" mass="9022">PVWELALIVDGCFRAADKSQLQLVLAADRPYLFSWSWQCSVTCSIGKHCQLDRIPFTEVAMHSRSYCEIFGGGIPLHIPAA</sequence>
<name>B3Y5L6_9CHLO</name>
<feature type="non-terminal residue" evidence="1">
    <location>
        <position position="1"/>
    </location>
</feature>
<reference evidence="1" key="2">
    <citation type="submission" date="2008-07" db="EMBL/GenBank/DDBJ databases">
        <title>Nitrogen-starvation-inducible cDNA clones isolated by using cDNA subtraction in a novel microalga accumulating lipids and hydrocarbons.</title>
        <authorList>
            <person name="Satoh A."/>
        </authorList>
    </citation>
    <scope>NUCLEOTIDE SEQUENCE</scope>
    <source>
        <strain evidence="1">MBIC11204</strain>
    </source>
</reference>
<feature type="non-terminal residue" evidence="1">
    <location>
        <position position="81"/>
    </location>
</feature>
<evidence type="ECO:0000313" key="1">
    <source>
        <dbReference type="EMBL" id="BAG55373.1"/>
    </source>
</evidence>
<organism evidence="1">
    <name type="scientific">Pseudochoricystis ellipsoidea</name>
    <name type="common">nom. nud.</name>
    <dbReference type="NCBI Taxonomy" id="546385"/>
    <lineage>
        <taxon>Eukaryota</taxon>
        <taxon>Viridiplantae</taxon>
        <taxon>Chlorophyta</taxon>
        <taxon>core chlorophytes</taxon>
        <taxon>Trebouxiophyceae</taxon>
    </lineage>
</organism>
<reference evidence="1" key="1">
    <citation type="submission" date="2008-07" db="EMBL/GenBank/DDBJ databases">
        <title>Characterization of the lipid accumulation in a new microalgal species, Pseudochoricystis ellipsoidea (Trebouxiophyceae).</title>
        <authorList>
            <person name="Satoh A."/>
            <person name="Kato M."/>
            <person name="Yamato K.T."/>
            <person name="Ikegami Y."/>
            <person name="Sekiguchi H."/>
            <person name="Kurano N."/>
            <person name="Miyachi S."/>
        </authorList>
    </citation>
    <scope>NUCLEOTIDE SEQUENCE</scope>
    <source>
        <strain evidence="1">MBIC11204</strain>
    </source>
</reference>